<evidence type="ECO:0000259" key="3">
    <source>
        <dbReference type="PROSITE" id="PS51035"/>
    </source>
</evidence>
<dbReference type="GO" id="GO:0051087">
    <property type="term" value="F:protein-folding chaperone binding"/>
    <property type="evidence" value="ECO:0007669"/>
    <property type="project" value="InterPro"/>
</dbReference>
<dbReference type="InterPro" id="IPR003103">
    <property type="entry name" value="BAG_domain"/>
</dbReference>
<dbReference type="Gene3D" id="2.20.70.10">
    <property type="match status" value="1"/>
</dbReference>
<dbReference type="PROSITE" id="PS01159">
    <property type="entry name" value="WW_DOMAIN_1"/>
    <property type="match status" value="1"/>
</dbReference>
<organism evidence="4 5">
    <name type="scientific">Schistosoma mekongi</name>
    <name type="common">Parasitic worm</name>
    <dbReference type="NCBI Taxonomy" id="38744"/>
    <lineage>
        <taxon>Eukaryota</taxon>
        <taxon>Metazoa</taxon>
        <taxon>Spiralia</taxon>
        <taxon>Lophotrochozoa</taxon>
        <taxon>Platyhelminthes</taxon>
        <taxon>Trematoda</taxon>
        <taxon>Digenea</taxon>
        <taxon>Strigeidida</taxon>
        <taxon>Schistosomatoidea</taxon>
        <taxon>Schistosomatidae</taxon>
        <taxon>Schistosoma</taxon>
    </lineage>
</organism>
<dbReference type="EMBL" id="JALJAT010000008">
    <property type="protein sequence ID" value="KAK4467678.1"/>
    <property type="molecule type" value="Genomic_DNA"/>
</dbReference>
<dbReference type="Pfam" id="PF00397">
    <property type="entry name" value="WW"/>
    <property type="match status" value="1"/>
</dbReference>
<protein>
    <recommendedName>
        <fullName evidence="6">BAG family molecular chaperone regulator 3</fullName>
    </recommendedName>
</protein>
<dbReference type="SMART" id="SM00456">
    <property type="entry name" value="WW"/>
    <property type="match status" value="1"/>
</dbReference>
<feature type="region of interest" description="Disordered" evidence="1">
    <location>
        <begin position="75"/>
        <end position="97"/>
    </location>
</feature>
<name>A0AAE2D194_SCHME</name>
<gene>
    <name evidence="4" type="ORF">MN116_008616</name>
</gene>
<evidence type="ECO:0000259" key="2">
    <source>
        <dbReference type="PROSITE" id="PS50020"/>
    </source>
</evidence>
<comment type="caution">
    <text evidence="4">The sequence shown here is derived from an EMBL/GenBank/DDBJ whole genome shotgun (WGS) entry which is preliminary data.</text>
</comment>
<feature type="region of interest" description="Disordered" evidence="1">
    <location>
        <begin position="34"/>
        <end position="59"/>
    </location>
</feature>
<dbReference type="SUPFAM" id="SSF63491">
    <property type="entry name" value="BAG domain"/>
    <property type="match status" value="1"/>
</dbReference>
<dbReference type="InterPro" id="IPR036533">
    <property type="entry name" value="BAG_dom_sf"/>
</dbReference>
<dbReference type="InterPro" id="IPR001202">
    <property type="entry name" value="WW_dom"/>
</dbReference>
<feature type="compositionally biased region" description="Polar residues" evidence="1">
    <location>
        <begin position="41"/>
        <end position="59"/>
    </location>
</feature>
<dbReference type="InterPro" id="IPR036020">
    <property type="entry name" value="WW_dom_sf"/>
</dbReference>
<dbReference type="Proteomes" id="UP001292079">
    <property type="component" value="Unassembled WGS sequence"/>
</dbReference>
<dbReference type="Gene3D" id="1.20.58.120">
    <property type="entry name" value="BAG domain"/>
    <property type="match status" value="1"/>
</dbReference>
<feature type="region of interest" description="Disordered" evidence="1">
    <location>
        <begin position="263"/>
        <end position="308"/>
    </location>
</feature>
<proteinExistence type="predicted"/>
<sequence length="308" mass="34974">MDSQGLPPGWSMGYDSITGFPFFINHIDKSTTWEDPRKSKVNNSTQNLHSAPTYSSELTNNHRQQHSLANERLTDLSNSGDSITGSIRNNNQPKKQSYYDNVSEPISIKIHSINSFNNDNNKHREYEHQSCTPETQSSDSYKFNENSFTNEVESVPTELVSIKNPDNNNIGESLCKPATLDPLAIIDQAQCELNEIKAEINEFLPLCKNKAYLLLEDKLDKLMLRCDNIESAGDLTIKNKRREVILAIQTVLINLENKLPQFKSVDDQDNKNNDLQSFNTDELDKKDHSSVDSSEINSSFNREEDQAK</sequence>
<accession>A0AAE2D194</accession>
<dbReference type="CDD" id="cd00201">
    <property type="entry name" value="WW"/>
    <property type="match status" value="1"/>
</dbReference>
<reference evidence="4" key="2">
    <citation type="journal article" date="2023" name="Infect Dis Poverty">
        <title>Chromosome-scale genome of the human blood fluke Schistosoma mekongi and its implications for public health.</title>
        <authorList>
            <person name="Zhou M."/>
            <person name="Xu L."/>
            <person name="Xu D."/>
            <person name="Chen W."/>
            <person name="Khan J."/>
            <person name="Hu Y."/>
            <person name="Huang H."/>
            <person name="Wei H."/>
            <person name="Zhang Y."/>
            <person name="Chusongsang P."/>
            <person name="Tanasarnprasert K."/>
            <person name="Hu X."/>
            <person name="Limpanont Y."/>
            <person name="Lv Z."/>
        </authorList>
    </citation>
    <scope>NUCLEOTIDE SEQUENCE</scope>
    <source>
        <strain evidence="4">LV_2022a</strain>
    </source>
</reference>
<dbReference type="AlphaFoldDB" id="A0AAE2D194"/>
<reference evidence="4" key="1">
    <citation type="submission" date="2022-04" db="EMBL/GenBank/DDBJ databases">
        <authorList>
            <person name="Xu L."/>
            <person name="Lv Z."/>
        </authorList>
    </citation>
    <scope>NUCLEOTIDE SEQUENCE</scope>
    <source>
        <strain evidence="4">LV_2022a</strain>
    </source>
</reference>
<dbReference type="PROSITE" id="PS50020">
    <property type="entry name" value="WW_DOMAIN_2"/>
    <property type="match status" value="1"/>
</dbReference>
<feature type="domain" description="WW" evidence="2">
    <location>
        <begin position="4"/>
        <end position="38"/>
    </location>
</feature>
<dbReference type="PROSITE" id="PS51035">
    <property type="entry name" value="BAG"/>
    <property type="match status" value="1"/>
</dbReference>
<evidence type="ECO:0000256" key="1">
    <source>
        <dbReference type="SAM" id="MobiDB-lite"/>
    </source>
</evidence>
<feature type="domain" description="BAG" evidence="3">
    <location>
        <begin position="182"/>
        <end position="259"/>
    </location>
</feature>
<dbReference type="Pfam" id="PF02179">
    <property type="entry name" value="BAG"/>
    <property type="match status" value="1"/>
</dbReference>
<dbReference type="SUPFAM" id="SSF51045">
    <property type="entry name" value="WW domain"/>
    <property type="match status" value="1"/>
</dbReference>
<evidence type="ECO:0000313" key="4">
    <source>
        <dbReference type="EMBL" id="KAK4467678.1"/>
    </source>
</evidence>
<evidence type="ECO:0008006" key="6">
    <source>
        <dbReference type="Google" id="ProtNLM"/>
    </source>
</evidence>
<evidence type="ECO:0000313" key="5">
    <source>
        <dbReference type="Proteomes" id="UP001292079"/>
    </source>
</evidence>
<feature type="compositionally biased region" description="Polar residues" evidence="1">
    <location>
        <begin position="291"/>
        <end position="300"/>
    </location>
</feature>
<keyword evidence="5" id="KW-1185">Reference proteome</keyword>